<name>A0A4R6JNT0_9ACTN</name>
<feature type="compositionally biased region" description="Basic residues" evidence="1">
    <location>
        <begin position="352"/>
        <end position="361"/>
    </location>
</feature>
<feature type="region of interest" description="Disordered" evidence="1">
    <location>
        <begin position="332"/>
        <end position="361"/>
    </location>
</feature>
<comment type="caution">
    <text evidence="2">The sequence shown here is derived from an EMBL/GenBank/DDBJ whole genome shotgun (WGS) entry which is preliminary data.</text>
</comment>
<keyword evidence="3" id="KW-1185">Reference proteome</keyword>
<reference evidence="2 3" key="1">
    <citation type="submission" date="2019-03" db="EMBL/GenBank/DDBJ databases">
        <title>Sequencing the genomes of 1000 actinobacteria strains.</title>
        <authorList>
            <person name="Klenk H.-P."/>
        </authorList>
    </citation>
    <scope>NUCLEOTIDE SEQUENCE [LARGE SCALE GENOMIC DNA]</scope>
    <source>
        <strain evidence="2 3">DSM 43805</strain>
    </source>
</reference>
<gene>
    <name evidence="2" type="ORF">C8E87_1775</name>
</gene>
<dbReference type="EMBL" id="SNWR01000001">
    <property type="protein sequence ID" value="TDO38133.1"/>
    <property type="molecule type" value="Genomic_DNA"/>
</dbReference>
<sequence length="361" mass="40270">MGRFARARLASQVARRLRRAGFAAVRYDSRAFQVRFTTEVAADAEPGILDLAPLLKSPRRGRKKRIQAYISGLSPDPIPADWQTARPLLRPVLRGATPGNPLKRTALPYLSEYVVIDHPEAMTYVTESQLKTWHVRPNEVFKAARDNLEAATLQGSPTELIRFIDDGDSYWTSHLLLEHWLQRLEPQVGGPPIAFAPERGTLLITSTGSPHLRAVFAQAEELYARSARPITPMAYVSDSHGCTVPFAVPEDHPLHHAVGRAERILAVQEYTRQAGHLSEPAAELVLTGDDGTGWRTRAVWDEKALLPTADEVQIGDRTIPWPDLELEPVPGLEPIRWRAAGAPQSPPPRDPRARRPQRRSR</sequence>
<proteinExistence type="predicted"/>
<organism evidence="2 3">
    <name type="scientific">Paractinoplanes brasiliensis</name>
    <dbReference type="NCBI Taxonomy" id="52695"/>
    <lineage>
        <taxon>Bacteria</taxon>
        <taxon>Bacillati</taxon>
        <taxon>Actinomycetota</taxon>
        <taxon>Actinomycetes</taxon>
        <taxon>Micromonosporales</taxon>
        <taxon>Micromonosporaceae</taxon>
        <taxon>Paractinoplanes</taxon>
    </lineage>
</organism>
<accession>A0A4R6JNT0</accession>
<dbReference type="AlphaFoldDB" id="A0A4R6JNT0"/>
<evidence type="ECO:0000256" key="1">
    <source>
        <dbReference type="SAM" id="MobiDB-lite"/>
    </source>
</evidence>
<protein>
    <submittedName>
        <fullName evidence="2">Uncharacterized protein</fullName>
    </submittedName>
</protein>
<dbReference type="Proteomes" id="UP000294901">
    <property type="component" value="Unassembled WGS sequence"/>
</dbReference>
<dbReference type="OrthoDB" id="259915at2"/>
<evidence type="ECO:0000313" key="3">
    <source>
        <dbReference type="Proteomes" id="UP000294901"/>
    </source>
</evidence>
<evidence type="ECO:0000313" key="2">
    <source>
        <dbReference type="EMBL" id="TDO38133.1"/>
    </source>
</evidence>